<dbReference type="InterPro" id="IPR018506">
    <property type="entry name" value="Cyt_B5_heme-BS"/>
</dbReference>
<dbReference type="SMART" id="SM01117">
    <property type="entry name" value="Cyt-b5"/>
    <property type="match status" value="2"/>
</dbReference>
<dbReference type="PROSITE" id="PS00191">
    <property type="entry name" value="CYTOCHROME_B5_1"/>
    <property type="match status" value="2"/>
</dbReference>
<dbReference type="PANTHER" id="PTHR19359">
    <property type="entry name" value="CYTOCHROME B5"/>
    <property type="match status" value="1"/>
</dbReference>
<dbReference type="GO" id="GO:0016020">
    <property type="term" value="C:membrane"/>
    <property type="evidence" value="ECO:0007669"/>
    <property type="project" value="TreeGrafter"/>
</dbReference>
<evidence type="ECO:0000256" key="4">
    <source>
        <dbReference type="RuleBase" id="RU362121"/>
    </source>
</evidence>
<dbReference type="PANTHER" id="PTHR19359:SF14">
    <property type="entry name" value="CYTOCHROME B5 A"/>
    <property type="match status" value="1"/>
</dbReference>
<comment type="similarity">
    <text evidence="4">Belongs to the cytochrome b5 family.</text>
</comment>
<accession>A0A8S1N793</accession>
<sequence>MDQNYIDKQAKQGKVIVVIKKLVYDLTEFKTRHPGGFKILEKYNGYDATRQFEVLVRHSQKAQEMMKEFVIDSFQDRKQKVTWEFIRSNEEKLYVVIENNLYDCTEFVDNHPGGKEILELYKNQNATEAFKQLGHSKEAREKMNLYKIGELEHKKAEGNSQKWLLFLIGVVVAYIYKSFFH</sequence>
<evidence type="ECO:0000256" key="1">
    <source>
        <dbReference type="ARBA" id="ARBA00022617"/>
    </source>
</evidence>
<dbReference type="GO" id="GO:0020037">
    <property type="term" value="F:heme binding"/>
    <property type="evidence" value="ECO:0007669"/>
    <property type="project" value="UniProtKB-UniRule"/>
</dbReference>
<reference evidence="6" key="1">
    <citation type="submission" date="2021-01" db="EMBL/GenBank/DDBJ databases">
        <authorList>
            <consortium name="Genoscope - CEA"/>
            <person name="William W."/>
        </authorList>
    </citation>
    <scope>NUCLEOTIDE SEQUENCE</scope>
</reference>
<dbReference type="AlphaFoldDB" id="A0A8S1N793"/>
<dbReference type="Proteomes" id="UP000692954">
    <property type="component" value="Unassembled WGS sequence"/>
</dbReference>
<keyword evidence="4" id="KW-0812">Transmembrane</keyword>
<keyword evidence="4" id="KW-0472">Membrane</keyword>
<feature type="domain" description="Cytochrome b5 heme-binding" evidence="5">
    <location>
        <begin position="1"/>
        <end position="75"/>
    </location>
</feature>
<dbReference type="EMBL" id="CAJJDN010000053">
    <property type="protein sequence ID" value="CAD8088618.1"/>
    <property type="molecule type" value="Genomic_DNA"/>
</dbReference>
<comment type="caution">
    <text evidence="6">The sequence shown here is derived from an EMBL/GenBank/DDBJ whole genome shotgun (WGS) entry which is preliminary data.</text>
</comment>
<dbReference type="Pfam" id="PF00173">
    <property type="entry name" value="Cyt-b5"/>
    <property type="match status" value="2"/>
</dbReference>
<evidence type="ECO:0000313" key="7">
    <source>
        <dbReference type="Proteomes" id="UP000692954"/>
    </source>
</evidence>
<keyword evidence="7" id="KW-1185">Reference proteome</keyword>
<protein>
    <recommendedName>
        <fullName evidence="5">Cytochrome b5 heme-binding domain-containing protein</fullName>
    </recommendedName>
</protein>
<dbReference type="InterPro" id="IPR050668">
    <property type="entry name" value="Cytochrome_b5"/>
</dbReference>
<keyword evidence="4" id="KW-1133">Transmembrane helix</keyword>
<evidence type="ECO:0000256" key="2">
    <source>
        <dbReference type="ARBA" id="ARBA00022723"/>
    </source>
</evidence>
<organism evidence="6 7">
    <name type="scientific">Paramecium sonneborni</name>
    <dbReference type="NCBI Taxonomy" id="65129"/>
    <lineage>
        <taxon>Eukaryota</taxon>
        <taxon>Sar</taxon>
        <taxon>Alveolata</taxon>
        <taxon>Ciliophora</taxon>
        <taxon>Intramacronucleata</taxon>
        <taxon>Oligohymenophorea</taxon>
        <taxon>Peniculida</taxon>
        <taxon>Parameciidae</taxon>
        <taxon>Paramecium</taxon>
    </lineage>
</organism>
<keyword evidence="2 4" id="KW-0479">Metal-binding</keyword>
<proteinExistence type="inferred from homology"/>
<gene>
    <name evidence="6" type="ORF">PSON_ATCC_30995.1.T0530004</name>
</gene>
<dbReference type="OrthoDB" id="260519at2759"/>
<evidence type="ECO:0000256" key="3">
    <source>
        <dbReference type="ARBA" id="ARBA00023004"/>
    </source>
</evidence>
<feature type="transmembrane region" description="Helical" evidence="4">
    <location>
        <begin position="163"/>
        <end position="180"/>
    </location>
</feature>
<feature type="domain" description="Cytochrome b5 heme-binding" evidence="5">
    <location>
        <begin position="87"/>
        <end position="152"/>
    </location>
</feature>
<keyword evidence="1 4" id="KW-0349">Heme</keyword>
<keyword evidence="3 4" id="KW-0408">Iron</keyword>
<evidence type="ECO:0000259" key="5">
    <source>
        <dbReference type="PROSITE" id="PS50255"/>
    </source>
</evidence>
<name>A0A8S1N793_9CILI</name>
<dbReference type="PROSITE" id="PS50255">
    <property type="entry name" value="CYTOCHROME_B5_2"/>
    <property type="match status" value="2"/>
</dbReference>
<dbReference type="GO" id="GO:0046872">
    <property type="term" value="F:metal ion binding"/>
    <property type="evidence" value="ECO:0007669"/>
    <property type="project" value="UniProtKB-UniRule"/>
</dbReference>
<evidence type="ECO:0000313" key="6">
    <source>
        <dbReference type="EMBL" id="CAD8088618.1"/>
    </source>
</evidence>
<dbReference type="InterPro" id="IPR001199">
    <property type="entry name" value="Cyt_B5-like_heme/steroid-bd"/>
</dbReference>